<keyword evidence="3" id="KW-0812">Transmembrane</keyword>
<dbReference type="Proteomes" id="UP000696485">
    <property type="component" value="Unassembled WGS sequence"/>
</dbReference>
<organism evidence="8 9">
    <name type="scientific">Podila minutissima</name>
    <dbReference type="NCBI Taxonomy" id="64525"/>
    <lineage>
        <taxon>Eukaryota</taxon>
        <taxon>Fungi</taxon>
        <taxon>Fungi incertae sedis</taxon>
        <taxon>Mucoromycota</taxon>
        <taxon>Mortierellomycotina</taxon>
        <taxon>Mortierellomycetes</taxon>
        <taxon>Mortierellales</taxon>
        <taxon>Mortierellaceae</taxon>
        <taxon>Podila</taxon>
    </lineage>
</organism>
<keyword evidence="4" id="KW-1133">Transmembrane helix</keyword>
<evidence type="ECO:0000256" key="1">
    <source>
        <dbReference type="ARBA" id="ARBA00004370"/>
    </source>
</evidence>
<feature type="non-terminal residue" evidence="8">
    <location>
        <position position="1"/>
    </location>
</feature>
<dbReference type="PANTHER" id="PTHR12770">
    <property type="entry name" value="RUS1 FAMILY PROTEIN C16ORF58"/>
    <property type="match status" value="1"/>
</dbReference>
<evidence type="ECO:0000313" key="9">
    <source>
        <dbReference type="Proteomes" id="UP000696485"/>
    </source>
</evidence>
<keyword evidence="5" id="KW-0472">Membrane</keyword>
<evidence type="ECO:0000256" key="3">
    <source>
        <dbReference type="ARBA" id="ARBA00022692"/>
    </source>
</evidence>
<dbReference type="Pfam" id="PF04884">
    <property type="entry name" value="UVB_sens_prot"/>
    <property type="match status" value="1"/>
</dbReference>
<protein>
    <recommendedName>
        <fullName evidence="7">Protein root UVB sensitive/RUS domain-containing protein</fullName>
    </recommendedName>
</protein>
<dbReference type="PANTHER" id="PTHR12770:SF31">
    <property type="entry name" value="RUS FAMILY MEMBER 1"/>
    <property type="match status" value="1"/>
</dbReference>
<feature type="domain" description="Protein root UVB sensitive/RUS" evidence="7">
    <location>
        <begin position="70"/>
        <end position="105"/>
    </location>
</feature>
<comment type="similarity">
    <text evidence="2">Belongs to the RUS1 family.</text>
</comment>
<dbReference type="InterPro" id="IPR006968">
    <property type="entry name" value="RUS_fam"/>
</dbReference>
<feature type="region of interest" description="Disordered" evidence="6">
    <location>
        <begin position="25"/>
        <end position="55"/>
    </location>
</feature>
<comment type="caution">
    <text evidence="8">The sequence shown here is derived from an EMBL/GenBank/DDBJ whole genome shotgun (WGS) entry which is preliminary data.</text>
</comment>
<dbReference type="EMBL" id="JAAAUY010000435">
    <property type="protein sequence ID" value="KAF9329941.1"/>
    <property type="molecule type" value="Genomic_DNA"/>
</dbReference>
<comment type="subcellular location">
    <subcellularLocation>
        <location evidence="1">Membrane</location>
    </subcellularLocation>
</comment>
<evidence type="ECO:0000256" key="6">
    <source>
        <dbReference type="SAM" id="MobiDB-lite"/>
    </source>
</evidence>
<evidence type="ECO:0000313" key="8">
    <source>
        <dbReference type="EMBL" id="KAF9329941.1"/>
    </source>
</evidence>
<evidence type="ECO:0000259" key="7">
    <source>
        <dbReference type="Pfam" id="PF04884"/>
    </source>
</evidence>
<sequence length="116" mass="13104">SSFTVRQRKNNTWLPQWQTLILSDTDSTSPNNSNIKKTEKAFRPTEQRKDGSDPLQDEVGIAKYLLSPQTTLAVFLPKGFPESVTPNYWPFAKWQFAHNVAGSVTAGGKHRLIAWD</sequence>
<name>A0A9P5VKX8_9FUNG</name>
<feature type="compositionally biased region" description="Low complexity" evidence="6">
    <location>
        <begin position="25"/>
        <end position="34"/>
    </location>
</feature>
<reference evidence="8" key="1">
    <citation type="journal article" date="2020" name="Fungal Divers.">
        <title>Resolving the Mortierellaceae phylogeny through synthesis of multi-gene phylogenetics and phylogenomics.</title>
        <authorList>
            <person name="Vandepol N."/>
            <person name="Liber J."/>
            <person name="Desiro A."/>
            <person name="Na H."/>
            <person name="Kennedy M."/>
            <person name="Barry K."/>
            <person name="Grigoriev I.V."/>
            <person name="Miller A.N."/>
            <person name="O'Donnell K."/>
            <person name="Stajich J.E."/>
            <person name="Bonito G."/>
        </authorList>
    </citation>
    <scope>NUCLEOTIDE SEQUENCE</scope>
    <source>
        <strain evidence="8">NVP1</strain>
    </source>
</reference>
<keyword evidence="9" id="KW-1185">Reference proteome</keyword>
<evidence type="ECO:0000256" key="5">
    <source>
        <dbReference type="ARBA" id="ARBA00023136"/>
    </source>
</evidence>
<accession>A0A9P5VKX8</accession>
<gene>
    <name evidence="8" type="ORF">BG006_007049</name>
</gene>
<dbReference type="AlphaFoldDB" id="A0A9P5VKX8"/>
<evidence type="ECO:0000256" key="4">
    <source>
        <dbReference type="ARBA" id="ARBA00022989"/>
    </source>
</evidence>
<dbReference type="InterPro" id="IPR054549">
    <property type="entry name" value="UVB_sens_RUS_dom"/>
</dbReference>
<dbReference type="GO" id="GO:0016020">
    <property type="term" value="C:membrane"/>
    <property type="evidence" value="ECO:0007669"/>
    <property type="project" value="UniProtKB-SubCell"/>
</dbReference>
<proteinExistence type="inferred from homology"/>
<evidence type="ECO:0000256" key="2">
    <source>
        <dbReference type="ARBA" id="ARBA00007558"/>
    </source>
</evidence>
<feature type="compositionally biased region" description="Basic and acidic residues" evidence="6">
    <location>
        <begin position="36"/>
        <end position="52"/>
    </location>
</feature>